<dbReference type="Pfam" id="PF13280">
    <property type="entry name" value="WYL"/>
    <property type="match status" value="1"/>
</dbReference>
<dbReference type="RefSeq" id="WP_379286744.1">
    <property type="nucleotide sequence ID" value="NZ_JBHTIU010000021.1"/>
</dbReference>
<name>A0ABW3D836_9BACL</name>
<keyword evidence="6" id="KW-1185">Reference proteome</keyword>
<keyword evidence="2" id="KW-0238">DNA-binding</keyword>
<dbReference type="InterPro" id="IPR051534">
    <property type="entry name" value="CBASS_pafABC_assoc_protein"/>
</dbReference>
<dbReference type="InterPro" id="IPR036388">
    <property type="entry name" value="WH-like_DNA-bd_sf"/>
</dbReference>
<feature type="domain" description="HTH deoR-type" evidence="4">
    <location>
        <begin position="2"/>
        <end position="57"/>
    </location>
</feature>
<keyword evidence="3" id="KW-0804">Transcription</keyword>
<gene>
    <name evidence="5" type="ORF">ACFQ03_05880</name>
</gene>
<evidence type="ECO:0000313" key="5">
    <source>
        <dbReference type="EMBL" id="MFD0868671.1"/>
    </source>
</evidence>
<dbReference type="PROSITE" id="PS51000">
    <property type="entry name" value="HTH_DEOR_2"/>
    <property type="match status" value="1"/>
</dbReference>
<reference evidence="6" key="1">
    <citation type="journal article" date="2019" name="Int. J. Syst. Evol. Microbiol.">
        <title>The Global Catalogue of Microorganisms (GCM) 10K type strain sequencing project: providing services to taxonomists for standard genome sequencing and annotation.</title>
        <authorList>
            <consortium name="The Broad Institute Genomics Platform"/>
            <consortium name="The Broad Institute Genome Sequencing Center for Infectious Disease"/>
            <person name="Wu L."/>
            <person name="Ma J."/>
        </authorList>
    </citation>
    <scope>NUCLEOTIDE SEQUENCE [LARGE SCALE GENOMIC DNA]</scope>
    <source>
        <strain evidence="6">CCUG 57263</strain>
    </source>
</reference>
<dbReference type="InterPro" id="IPR026881">
    <property type="entry name" value="WYL_dom"/>
</dbReference>
<organism evidence="5 6">
    <name type="scientific">Paenibacillus residui</name>
    <dbReference type="NCBI Taxonomy" id="629724"/>
    <lineage>
        <taxon>Bacteria</taxon>
        <taxon>Bacillati</taxon>
        <taxon>Bacillota</taxon>
        <taxon>Bacilli</taxon>
        <taxon>Bacillales</taxon>
        <taxon>Paenibacillaceae</taxon>
        <taxon>Paenibacillus</taxon>
    </lineage>
</organism>
<comment type="caution">
    <text evidence="5">The sequence shown here is derived from an EMBL/GenBank/DDBJ whole genome shotgun (WGS) entry which is preliminary data.</text>
</comment>
<protein>
    <submittedName>
        <fullName evidence="5">Helix-turn-helix transcriptional regulator</fullName>
    </submittedName>
</protein>
<proteinExistence type="predicted"/>
<dbReference type="PROSITE" id="PS52050">
    <property type="entry name" value="WYL"/>
    <property type="match status" value="1"/>
</dbReference>
<dbReference type="InterPro" id="IPR001034">
    <property type="entry name" value="DeoR_HTH"/>
</dbReference>
<evidence type="ECO:0000313" key="6">
    <source>
        <dbReference type="Proteomes" id="UP001597120"/>
    </source>
</evidence>
<evidence type="ECO:0000256" key="3">
    <source>
        <dbReference type="ARBA" id="ARBA00023163"/>
    </source>
</evidence>
<dbReference type="SUPFAM" id="SSF46785">
    <property type="entry name" value="Winged helix' DNA-binding domain"/>
    <property type="match status" value="1"/>
</dbReference>
<sequence>MRADRLISILLLLQNYGRLTTKELADRLEVSERTIHRDMEALSTAGIPVFAERGANGGWALSEGYRTQLTGMKTEEMQSLLLAHSSSLLRDLGLGSVFEDAFQKLLASFPVRLREDAELVRRRIHVDGAGWHPSDESLAALPTVQEAVWQEKKLNFEYQREEDAVERTVEPLGLVAKSSIWYLVAAVEGELRTYRVSRMKRARMLEEFFERPDSFDLAAWWEQSTRQFRERLPQYPTRLRLSAQALSRASRQRYMKLLHTGPEVNGWIEAEVEFHTLDSACEILLAYGPLVKVLEPAELRDSLLSQAQGIVLLYSEENTEES</sequence>
<dbReference type="InterPro" id="IPR018356">
    <property type="entry name" value="Tscrpt_reg_HTH_DeoR_CS"/>
</dbReference>
<dbReference type="Gene3D" id="1.10.10.10">
    <property type="entry name" value="Winged helix-like DNA-binding domain superfamily/Winged helix DNA-binding domain"/>
    <property type="match status" value="1"/>
</dbReference>
<dbReference type="SMART" id="SM00420">
    <property type="entry name" value="HTH_DEOR"/>
    <property type="match status" value="1"/>
</dbReference>
<accession>A0ABW3D836</accession>
<dbReference type="InterPro" id="IPR013196">
    <property type="entry name" value="HTH_11"/>
</dbReference>
<dbReference type="InterPro" id="IPR036390">
    <property type="entry name" value="WH_DNA-bd_sf"/>
</dbReference>
<dbReference type="Proteomes" id="UP001597120">
    <property type="component" value="Unassembled WGS sequence"/>
</dbReference>
<dbReference type="PANTHER" id="PTHR34580">
    <property type="match status" value="1"/>
</dbReference>
<evidence type="ECO:0000259" key="4">
    <source>
        <dbReference type="PROSITE" id="PS51000"/>
    </source>
</evidence>
<keyword evidence="1" id="KW-0805">Transcription regulation</keyword>
<dbReference type="InterPro" id="IPR028349">
    <property type="entry name" value="PafC-like"/>
</dbReference>
<evidence type="ECO:0000256" key="2">
    <source>
        <dbReference type="ARBA" id="ARBA00023125"/>
    </source>
</evidence>
<dbReference type="EMBL" id="JBHTIU010000021">
    <property type="protein sequence ID" value="MFD0868671.1"/>
    <property type="molecule type" value="Genomic_DNA"/>
</dbReference>
<dbReference type="InterPro" id="IPR057727">
    <property type="entry name" value="WCX_dom"/>
</dbReference>
<dbReference type="Pfam" id="PF25583">
    <property type="entry name" value="WCX"/>
    <property type="match status" value="1"/>
</dbReference>
<dbReference type="PROSITE" id="PS00894">
    <property type="entry name" value="HTH_DEOR_1"/>
    <property type="match status" value="1"/>
</dbReference>
<dbReference type="PIRSF" id="PIRSF016838">
    <property type="entry name" value="PafC"/>
    <property type="match status" value="1"/>
</dbReference>
<dbReference type="PANTHER" id="PTHR34580:SF1">
    <property type="entry name" value="PROTEIN PAFC"/>
    <property type="match status" value="1"/>
</dbReference>
<evidence type="ECO:0000256" key="1">
    <source>
        <dbReference type="ARBA" id="ARBA00023015"/>
    </source>
</evidence>
<dbReference type="Pfam" id="PF08279">
    <property type="entry name" value="HTH_11"/>
    <property type="match status" value="1"/>
</dbReference>